<feature type="repeat" description="ANK" evidence="3">
    <location>
        <begin position="828"/>
        <end position="861"/>
    </location>
</feature>
<dbReference type="AlphaFoldDB" id="A0AA38RRL5"/>
<dbReference type="PRINTS" id="PR01415">
    <property type="entry name" value="ANKYRIN"/>
</dbReference>
<dbReference type="GO" id="GO:0045944">
    <property type="term" value="P:positive regulation of transcription by RNA polymerase II"/>
    <property type="evidence" value="ECO:0007669"/>
    <property type="project" value="TreeGrafter"/>
</dbReference>
<dbReference type="Proteomes" id="UP001174694">
    <property type="component" value="Unassembled WGS sequence"/>
</dbReference>
<feature type="repeat" description="ANK" evidence="3">
    <location>
        <begin position="680"/>
        <end position="714"/>
    </location>
</feature>
<proteinExistence type="predicted"/>
<dbReference type="PROSITE" id="PS50297">
    <property type="entry name" value="ANK_REP_REGION"/>
    <property type="match status" value="6"/>
</dbReference>
<dbReference type="InterPro" id="IPR036770">
    <property type="entry name" value="Ankyrin_rpt-contain_sf"/>
</dbReference>
<evidence type="ECO:0000256" key="2">
    <source>
        <dbReference type="ARBA" id="ARBA00023043"/>
    </source>
</evidence>
<accession>A0AA38RRL5</accession>
<name>A0AA38RRL5_9PEZI</name>
<keyword evidence="2 3" id="KW-0040">ANK repeat</keyword>
<dbReference type="Gene3D" id="1.25.40.20">
    <property type="entry name" value="Ankyrin repeat-containing domain"/>
    <property type="match status" value="4"/>
</dbReference>
<dbReference type="GO" id="GO:0000976">
    <property type="term" value="F:transcription cis-regulatory region binding"/>
    <property type="evidence" value="ECO:0007669"/>
    <property type="project" value="TreeGrafter"/>
</dbReference>
<evidence type="ECO:0000256" key="1">
    <source>
        <dbReference type="ARBA" id="ARBA00022737"/>
    </source>
</evidence>
<feature type="repeat" description="ANK" evidence="3">
    <location>
        <begin position="577"/>
        <end position="609"/>
    </location>
</feature>
<dbReference type="SMART" id="SM00248">
    <property type="entry name" value="ANK"/>
    <property type="match status" value="10"/>
</dbReference>
<dbReference type="SUPFAM" id="SSF48403">
    <property type="entry name" value="Ankyrin repeat"/>
    <property type="match status" value="1"/>
</dbReference>
<dbReference type="InterPro" id="IPR050663">
    <property type="entry name" value="Ankyrin-SOCS_Box"/>
</dbReference>
<reference evidence="4" key="1">
    <citation type="submission" date="2022-07" db="EMBL/GenBank/DDBJ databases">
        <title>Fungi with potential for degradation of polypropylene.</title>
        <authorList>
            <person name="Gostincar C."/>
        </authorList>
    </citation>
    <scope>NUCLEOTIDE SEQUENCE</scope>
    <source>
        <strain evidence="4">EXF-13308</strain>
    </source>
</reference>
<keyword evidence="1" id="KW-0677">Repeat</keyword>
<comment type="caution">
    <text evidence="4">The sequence shown here is derived from an EMBL/GenBank/DDBJ whole genome shotgun (WGS) entry which is preliminary data.</text>
</comment>
<dbReference type="InterPro" id="IPR002110">
    <property type="entry name" value="Ankyrin_rpt"/>
</dbReference>
<dbReference type="Pfam" id="PF12796">
    <property type="entry name" value="Ank_2"/>
    <property type="match status" value="4"/>
</dbReference>
<dbReference type="PROSITE" id="PS50088">
    <property type="entry name" value="ANK_REPEAT"/>
    <property type="match status" value="7"/>
</dbReference>
<evidence type="ECO:0000313" key="5">
    <source>
        <dbReference type="Proteomes" id="UP001174694"/>
    </source>
</evidence>
<sequence>MAPDTYFPMCELLMRHGVEWSQARSRAVQELRHWDIDEVDAVLTKIQRPSPEYCLFKSADVEPPGLPSDPKGRSLLQQWWPSLYRGRERWISAPRALIAQSSKEDRALCVNADGEWSLRDDGFVALSHVWAEGLQRDAAHGGVEITKIRKVFELLRRAGLESSWVWTDVLVIPGGGVPTASLMDELLTTDMINSMPAVYGGAEAVLVMDAAVMQLHSTDPLDVAVALACGRWATRVWTFQEIKLASRAVVVTATGGVDFADVVAQLKELEAVDRPKYRPLYLWAAIMSKTDKHRLTIRDLVTVCGERSSGVDIDYARAFYPVLGIVWITGTTREEGMERIYRSRPDDTKVIAAFAGSPRMKRFPGWAPSYLKGLEGQGHSGLAWEARGLRGEWHVLKIMGLRGKTKPRYGKVGLNLEVEDAYPNVQCVCGPGEDAETLEAVEKMVKEGRGWILSIKSFAEPDVEWARSVLVVEQAQTSPDHGLEVAAHCTATMSISQSHAERKMTLLLRHWNPNVDTDLVNLVKYELYRQEETSLAPGLAQQDGENALHTAVRIGDVDAVKRIIGEVKEAVSTFDSRGYTPLHTAAARGASEILKILVYAAGDIEIRAQAPSKDTPLTLAASGGMTDSIRVLLDHGADLEARNDNGNTALMCAACECHAGAVSELLSRGANVNARNGGGIGESALILASGTNGRGVDAMKLLVEHGADVNAAHETIGWTPLLKATDTGSDSEVAYLLGVGAQPNVCDYTGRTPLAYAIIHAREESVKLLLGRGADRSVLLKDGLRPVHLAAECPNYKIMQMLLEPGGGGGGGGSAPDVNARAESGKFRNRTPLHMVAAKGGPVTVVKFLLRDGADAEARDEDGKTPLDLALLREDAAMISLLRDAASQVEG</sequence>
<dbReference type="PANTHER" id="PTHR24193">
    <property type="entry name" value="ANKYRIN REPEAT PROTEIN"/>
    <property type="match status" value="1"/>
</dbReference>
<dbReference type="PANTHER" id="PTHR24193:SF121">
    <property type="entry name" value="ADA2A-CONTAINING COMPLEX COMPONENT 3, ISOFORM D"/>
    <property type="match status" value="1"/>
</dbReference>
<feature type="repeat" description="ANK" evidence="3">
    <location>
        <begin position="612"/>
        <end position="644"/>
    </location>
</feature>
<feature type="repeat" description="ANK" evidence="3">
    <location>
        <begin position="645"/>
        <end position="677"/>
    </location>
</feature>
<evidence type="ECO:0000256" key="3">
    <source>
        <dbReference type="PROSITE-ProRule" id="PRU00023"/>
    </source>
</evidence>
<feature type="repeat" description="ANK" evidence="3">
    <location>
        <begin position="782"/>
        <end position="806"/>
    </location>
</feature>
<dbReference type="EMBL" id="JANBVO010000017">
    <property type="protein sequence ID" value="KAJ9144093.1"/>
    <property type="molecule type" value="Genomic_DNA"/>
</dbReference>
<protein>
    <submittedName>
        <fullName evidence="4">Ankyrin repeat-containing domain</fullName>
    </submittedName>
</protein>
<gene>
    <name evidence="4" type="ORF">NKR23_g6094</name>
</gene>
<feature type="repeat" description="ANK" evidence="3">
    <location>
        <begin position="749"/>
        <end position="781"/>
    </location>
</feature>
<keyword evidence="5" id="KW-1185">Reference proteome</keyword>
<organism evidence="4 5">
    <name type="scientific">Pleurostoma richardsiae</name>
    <dbReference type="NCBI Taxonomy" id="41990"/>
    <lineage>
        <taxon>Eukaryota</taxon>
        <taxon>Fungi</taxon>
        <taxon>Dikarya</taxon>
        <taxon>Ascomycota</taxon>
        <taxon>Pezizomycotina</taxon>
        <taxon>Sordariomycetes</taxon>
        <taxon>Sordariomycetidae</taxon>
        <taxon>Calosphaeriales</taxon>
        <taxon>Pleurostomataceae</taxon>
        <taxon>Pleurostoma</taxon>
    </lineage>
</organism>
<dbReference type="GO" id="GO:0005634">
    <property type="term" value="C:nucleus"/>
    <property type="evidence" value="ECO:0007669"/>
    <property type="project" value="TreeGrafter"/>
</dbReference>
<evidence type="ECO:0000313" key="4">
    <source>
        <dbReference type="EMBL" id="KAJ9144093.1"/>
    </source>
</evidence>